<dbReference type="InterPro" id="IPR041685">
    <property type="entry name" value="AAA_GajA/Old/RecF-like"/>
</dbReference>
<dbReference type="Pfam" id="PF13175">
    <property type="entry name" value="AAA_15"/>
    <property type="match status" value="1"/>
</dbReference>
<proteinExistence type="predicted"/>
<name>A0A650CTX7_ACIAM</name>
<reference evidence="3 4" key="2">
    <citation type="submission" date="2019-10" db="EMBL/GenBank/DDBJ databases">
        <title>Genome Sequences from Six Type Strain Members of the Archaeal Family Sulfolobaceae: Acidianus ambivalens, Acidianus infernus, Metallosphaera prunae, Stygiolobus azoricus, Sulfolobus metallicus, and Sulfurisphaera ohwakuensis.</title>
        <authorList>
            <person name="Counts J.A."/>
            <person name="Kelly R.M."/>
        </authorList>
    </citation>
    <scope>NUCLEOTIDE SEQUENCE [LARGE SCALE GENOMIC DNA]</scope>
    <source>
        <strain evidence="3 4">LEI 10</strain>
    </source>
</reference>
<dbReference type="PANTHER" id="PTHR43581">
    <property type="entry name" value="ATP/GTP PHOSPHATASE"/>
    <property type="match status" value="1"/>
</dbReference>
<evidence type="ECO:0000313" key="5">
    <source>
        <dbReference type="Proteomes" id="UP000474054"/>
    </source>
</evidence>
<dbReference type="AlphaFoldDB" id="A0A650CTX7"/>
<dbReference type="InterPro" id="IPR027417">
    <property type="entry name" value="P-loop_NTPase"/>
</dbReference>
<dbReference type="Gene3D" id="3.40.50.300">
    <property type="entry name" value="P-loop containing nucleotide triphosphate hydrolases"/>
    <property type="match status" value="1"/>
</dbReference>
<dbReference type="EMBL" id="CP045482">
    <property type="protein sequence ID" value="QGR21279.1"/>
    <property type="molecule type" value="Genomic_DNA"/>
</dbReference>
<protein>
    <submittedName>
        <fullName evidence="3">AAA family ATPase</fullName>
    </submittedName>
</protein>
<evidence type="ECO:0000259" key="1">
    <source>
        <dbReference type="Pfam" id="PF13175"/>
    </source>
</evidence>
<dbReference type="InterPro" id="IPR051396">
    <property type="entry name" value="Bact_Antivir_Def_Nuclease"/>
</dbReference>
<dbReference type="Proteomes" id="UP000474054">
    <property type="component" value="Unassembled WGS sequence"/>
</dbReference>
<gene>
    <name evidence="3" type="ORF">D1866_04165</name>
    <name evidence="2" type="ORF">GFB69_10665</name>
</gene>
<dbReference type="PANTHER" id="PTHR43581:SF4">
    <property type="entry name" value="ATP_GTP PHOSPHATASE"/>
    <property type="match status" value="1"/>
</dbReference>
<dbReference type="Proteomes" id="UP000426328">
    <property type="component" value="Chromosome"/>
</dbReference>
<dbReference type="KEGG" id="aamb:D1866_04165"/>
<dbReference type="SUPFAM" id="SSF52540">
    <property type="entry name" value="P-loop containing nucleoside triphosphate hydrolases"/>
    <property type="match status" value="1"/>
</dbReference>
<feature type="domain" description="Endonuclease GajA/Old nuclease/RecF-like AAA" evidence="1">
    <location>
        <begin position="9"/>
        <end position="368"/>
    </location>
</feature>
<evidence type="ECO:0000313" key="4">
    <source>
        <dbReference type="Proteomes" id="UP000426328"/>
    </source>
</evidence>
<sequence length="463" mass="53322">MHIKCYYMKIKVTSLGPINEANIDLGDLTVFFGPPNSGKSTALLALYYALNPPLFLPFTTSLKYRFIKAGNGVMNIRGEIKKEGYIEFEYSPSDEYLKQYLPEGEFSVEPFSFIDFMKNYQIYEDYEDYLKFQSIVLPSECDETVSDVLRNGIKFTASIRDNKVSVNYQLGTQNLSEPCKEYVLKEISTNLINKIGERILSKFLESFYEKLNEIEGIKSTLFIPYWRSLATYETLAEGDQLPGFINVALTAIGLSNLPQLFEYFTKLSNKKINEDVYKLLQPLIPGNIEVIGNKLIYKEKGKLIPWKFTSASIMELLSVLLSIKEKEELVLYEEPETQLHEKYQLLISMILYALNNKLVISTHSQTIIYTLSFLTLLKPKAEEVAELFKSLKLSNYEELAKAVEKANSKNVKFYYFHDGIVEEKSAEEISNGIPGISDVMEKEFDWFSKLYHERIREEKNANP</sequence>
<dbReference type="EMBL" id="WHYS01000002">
    <property type="protein sequence ID" value="MQL56181.1"/>
    <property type="molecule type" value="Genomic_DNA"/>
</dbReference>
<organism evidence="3 4">
    <name type="scientific">Acidianus ambivalens</name>
    <name type="common">Desulfurolobus ambivalens</name>
    <dbReference type="NCBI Taxonomy" id="2283"/>
    <lineage>
        <taxon>Archaea</taxon>
        <taxon>Thermoproteota</taxon>
        <taxon>Thermoprotei</taxon>
        <taxon>Sulfolobales</taxon>
        <taxon>Sulfolobaceae</taxon>
        <taxon>Acidianus</taxon>
    </lineage>
</organism>
<evidence type="ECO:0000313" key="3">
    <source>
        <dbReference type="EMBL" id="QGR21279.1"/>
    </source>
</evidence>
<reference evidence="2 5" key="1">
    <citation type="submission" date="2019-10" db="EMBL/GenBank/DDBJ databases">
        <title>Comparative genomics of sulfur disproportionating microorganisms.</title>
        <authorList>
            <person name="Ward L.M."/>
            <person name="Bertran E."/>
            <person name="Johnston D."/>
        </authorList>
    </citation>
    <scope>NUCLEOTIDE SEQUENCE [LARGE SCALE GENOMIC DNA]</scope>
    <source>
        <strain evidence="2 5">DSM 3772</strain>
    </source>
</reference>
<evidence type="ECO:0000313" key="2">
    <source>
        <dbReference type="EMBL" id="MQL56181.1"/>
    </source>
</evidence>
<accession>A0A650CTX7</accession>
<keyword evidence="4" id="KW-1185">Reference proteome</keyword>